<sequence>MTSCRRNRKLTMAVSGCLIIAVMALTVGLCVGLGGDTDAPEEQQRFTIDHEANTFMLDGQPFRYVSGSL</sequence>
<keyword evidence="3" id="KW-1185">Reference proteome</keyword>
<keyword evidence="1" id="KW-0472">Membrane</keyword>
<keyword evidence="1" id="KW-1133">Transmembrane helix</keyword>
<evidence type="ECO:0000313" key="3">
    <source>
        <dbReference type="Proteomes" id="UP000000304"/>
    </source>
</evidence>
<dbReference type="STRING" id="7240.B4Q459"/>
<dbReference type="OrthoDB" id="1657402at2759"/>
<dbReference type="HOGENOM" id="CLU_2778596_0_0_1"/>
<name>B4Q459_DROSI</name>
<reference evidence="2 3" key="1">
    <citation type="journal article" date="2007" name="Nature">
        <title>Evolution of genes and genomes on the Drosophila phylogeny.</title>
        <authorList>
            <consortium name="Drosophila 12 Genomes Consortium"/>
            <person name="Clark A.G."/>
            <person name="Eisen M.B."/>
            <person name="Smith D.R."/>
            <person name="Bergman C.M."/>
            <person name="Oliver B."/>
            <person name="Markow T.A."/>
            <person name="Kaufman T.C."/>
            <person name="Kellis M."/>
            <person name="Gelbart W."/>
            <person name="Iyer V.N."/>
            <person name="Pollard D.A."/>
            <person name="Sackton T.B."/>
            <person name="Larracuente A.M."/>
            <person name="Singh N.D."/>
            <person name="Abad J.P."/>
            <person name="Abt D.N."/>
            <person name="Adryan B."/>
            <person name="Aguade M."/>
            <person name="Akashi H."/>
            <person name="Anderson W.W."/>
            <person name="Aquadro C.F."/>
            <person name="Ardell D.H."/>
            <person name="Arguello R."/>
            <person name="Artieri C.G."/>
            <person name="Barbash D.A."/>
            <person name="Barker D."/>
            <person name="Barsanti P."/>
            <person name="Batterham P."/>
            <person name="Batzoglou S."/>
            <person name="Begun D."/>
            <person name="Bhutkar A."/>
            <person name="Blanco E."/>
            <person name="Bosak S.A."/>
            <person name="Bradley R.K."/>
            <person name="Brand A.D."/>
            <person name="Brent M.R."/>
            <person name="Brooks A.N."/>
            <person name="Brown R.H."/>
            <person name="Butlin R.K."/>
            <person name="Caggese C."/>
            <person name="Calvi B.R."/>
            <person name="Bernardo de Carvalho A."/>
            <person name="Caspi A."/>
            <person name="Castrezana S."/>
            <person name="Celniker S.E."/>
            <person name="Chang J.L."/>
            <person name="Chapple C."/>
            <person name="Chatterji S."/>
            <person name="Chinwalla A."/>
            <person name="Civetta A."/>
            <person name="Clifton S.W."/>
            <person name="Comeron J.M."/>
            <person name="Costello J.C."/>
            <person name="Coyne J.A."/>
            <person name="Daub J."/>
            <person name="David R.G."/>
            <person name="Delcher A.L."/>
            <person name="Delehaunty K."/>
            <person name="Do C.B."/>
            <person name="Ebling H."/>
            <person name="Edwards K."/>
            <person name="Eickbush T."/>
            <person name="Evans J.D."/>
            <person name="Filipski A."/>
            <person name="Findeiss S."/>
            <person name="Freyhult E."/>
            <person name="Fulton L."/>
            <person name="Fulton R."/>
            <person name="Garcia A.C."/>
            <person name="Gardiner A."/>
            <person name="Garfield D.A."/>
            <person name="Garvin B.E."/>
            <person name="Gibson G."/>
            <person name="Gilbert D."/>
            <person name="Gnerre S."/>
            <person name="Godfrey J."/>
            <person name="Good R."/>
            <person name="Gotea V."/>
            <person name="Gravely B."/>
            <person name="Greenberg A.J."/>
            <person name="Griffiths-Jones S."/>
            <person name="Gross S."/>
            <person name="Guigo R."/>
            <person name="Gustafson E.A."/>
            <person name="Haerty W."/>
            <person name="Hahn M.W."/>
            <person name="Halligan D.L."/>
            <person name="Halpern A.L."/>
            <person name="Halter G.M."/>
            <person name="Han M.V."/>
            <person name="Heger A."/>
            <person name="Hillier L."/>
            <person name="Hinrichs A.S."/>
            <person name="Holmes I."/>
            <person name="Hoskins R.A."/>
            <person name="Hubisz M.J."/>
            <person name="Hultmark D."/>
            <person name="Huntley M.A."/>
            <person name="Jaffe D.B."/>
            <person name="Jagadeeshan S."/>
            <person name="Jeck W.R."/>
            <person name="Johnson J."/>
            <person name="Jones C.D."/>
            <person name="Jordan W.C."/>
            <person name="Karpen G.H."/>
            <person name="Kataoka E."/>
            <person name="Keightley P.D."/>
            <person name="Kheradpour P."/>
            <person name="Kirkness E.F."/>
            <person name="Koerich L.B."/>
            <person name="Kristiansen K."/>
            <person name="Kudrna D."/>
            <person name="Kulathinal R.J."/>
            <person name="Kumar S."/>
            <person name="Kwok R."/>
            <person name="Lander E."/>
            <person name="Langley C.H."/>
            <person name="Lapoint R."/>
            <person name="Lazzaro B.P."/>
            <person name="Lee S.J."/>
            <person name="Levesque L."/>
            <person name="Li R."/>
            <person name="Lin C.F."/>
            <person name="Lin M.F."/>
            <person name="Lindblad-Toh K."/>
            <person name="Llopart A."/>
            <person name="Long M."/>
            <person name="Low L."/>
            <person name="Lozovsky E."/>
            <person name="Lu J."/>
            <person name="Luo M."/>
            <person name="Machado C.A."/>
            <person name="Makalowski W."/>
            <person name="Marzo M."/>
            <person name="Matsuda M."/>
            <person name="Matzkin L."/>
            <person name="McAllister B."/>
            <person name="McBride C.S."/>
            <person name="McKernan B."/>
            <person name="McKernan K."/>
            <person name="Mendez-Lago M."/>
            <person name="Minx P."/>
            <person name="Mollenhauer M.U."/>
            <person name="Montooth K."/>
            <person name="Mount S.M."/>
            <person name="Mu X."/>
            <person name="Myers E."/>
            <person name="Negre B."/>
            <person name="Newfeld S."/>
            <person name="Nielsen R."/>
            <person name="Noor M.A."/>
            <person name="O'Grady P."/>
            <person name="Pachter L."/>
            <person name="Papaceit M."/>
            <person name="Parisi M.J."/>
            <person name="Parisi M."/>
            <person name="Parts L."/>
            <person name="Pedersen J.S."/>
            <person name="Pesole G."/>
            <person name="Phillippy A.M."/>
            <person name="Ponting C.P."/>
            <person name="Pop M."/>
            <person name="Porcelli D."/>
            <person name="Powell J.R."/>
            <person name="Prohaska S."/>
            <person name="Pruitt K."/>
            <person name="Puig M."/>
            <person name="Quesneville H."/>
            <person name="Ram K.R."/>
            <person name="Rand D."/>
            <person name="Rasmussen M.D."/>
            <person name="Reed L.K."/>
            <person name="Reenan R."/>
            <person name="Reily A."/>
            <person name="Remington K.A."/>
            <person name="Rieger T.T."/>
            <person name="Ritchie M.G."/>
            <person name="Robin C."/>
            <person name="Rogers Y.H."/>
            <person name="Rohde C."/>
            <person name="Rozas J."/>
            <person name="Rubenfield M.J."/>
            <person name="Ruiz A."/>
            <person name="Russo S."/>
            <person name="Salzberg S.L."/>
            <person name="Sanchez-Gracia A."/>
            <person name="Saranga D.J."/>
            <person name="Sato H."/>
            <person name="Schaeffer S.W."/>
            <person name="Schatz M.C."/>
            <person name="Schlenke T."/>
            <person name="Schwartz R."/>
            <person name="Segarra C."/>
            <person name="Singh R.S."/>
            <person name="Sirot L."/>
            <person name="Sirota M."/>
            <person name="Sisneros N.B."/>
            <person name="Smith C.D."/>
            <person name="Smith T.F."/>
            <person name="Spieth J."/>
            <person name="Stage D.E."/>
            <person name="Stark A."/>
            <person name="Stephan W."/>
            <person name="Strausberg R.L."/>
            <person name="Strempel S."/>
            <person name="Sturgill D."/>
            <person name="Sutton G."/>
            <person name="Sutton G.G."/>
            <person name="Tao W."/>
            <person name="Teichmann S."/>
            <person name="Tobari Y.N."/>
            <person name="Tomimura Y."/>
            <person name="Tsolas J.M."/>
            <person name="Valente V.L."/>
            <person name="Venter E."/>
            <person name="Venter J.C."/>
            <person name="Vicario S."/>
            <person name="Vieira F.G."/>
            <person name="Vilella A.J."/>
            <person name="Villasante A."/>
            <person name="Walenz B."/>
            <person name="Wang J."/>
            <person name="Wasserman M."/>
            <person name="Watts T."/>
            <person name="Wilson D."/>
            <person name="Wilson R.K."/>
            <person name="Wing R.A."/>
            <person name="Wolfner M.F."/>
            <person name="Wong A."/>
            <person name="Wong G.K."/>
            <person name="Wu C.I."/>
            <person name="Wu G."/>
            <person name="Yamamoto D."/>
            <person name="Yang H.P."/>
            <person name="Yang S.P."/>
            <person name="Yorke J.A."/>
            <person name="Yoshida K."/>
            <person name="Zdobnov E."/>
            <person name="Zhang P."/>
            <person name="Zhang Y."/>
            <person name="Zimin A.V."/>
            <person name="Baldwin J."/>
            <person name="Abdouelleil A."/>
            <person name="Abdulkadir J."/>
            <person name="Abebe A."/>
            <person name="Abera B."/>
            <person name="Abreu J."/>
            <person name="Acer S.C."/>
            <person name="Aftuck L."/>
            <person name="Alexander A."/>
            <person name="An P."/>
            <person name="Anderson E."/>
            <person name="Anderson S."/>
            <person name="Arachi H."/>
            <person name="Azer M."/>
            <person name="Bachantsang P."/>
            <person name="Barry A."/>
            <person name="Bayul T."/>
            <person name="Berlin A."/>
            <person name="Bessette D."/>
            <person name="Bloom T."/>
            <person name="Blye J."/>
            <person name="Boguslavskiy L."/>
            <person name="Bonnet C."/>
            <person name="Boukhgalter B."/>
            <person name="Bourzgui I."/>
            <person name="Brown A."/>
            <person name="Cahill P."/>
            <person name="Channer S."/>
            <person name="Cheshatsang Y."/>
            <person name="Chuda L."/>
            <person name="Citroen M."/>
            <person name="Collymore A."/>
            <person name="Cooke P."/>
            <person name="Costello M."/>
            <person name="D'Aco K."/>
            <person name="Daza R."/>
            <person name="De Haan G."/>
            <person name="DeGray S."/>
            <person name="DeMaso C."/>
            <person name="Dhargay N."/>
            <person name="Dooley K."/>
            <person name="Dooley E."/>
            <person name="Doricent M."/>
            <person name="Dorje P."/>
            <person name="Dorjee K."/>
            <person name="Dupes A."/>
            <person name="Elong R."/>
            <person name="Falk J."/>
            <person name="Farina A."/>
            <person name="Faro S."/>
            <person name="Ferguson D."/>
            <person name="Fisher S."/>
            <person name="Foley C.D."/>
            <person name="Franke A."/>
            <person name="Friedrich D."/>
            <person name="Gadbois L."/>
            <person name="Gearin G."/>
            <person name="Gearin C.R."/>
            <person name="Giannoukos G."/>
            <person name="Goode T."/>
            <person name="Graham J."/>
            <person name="Grandbois E."/>
            <person name="Grewal S."/>
            <person name="Gyaltsen K."/>
            <person name="Hafez N."/>
            <person name="Hagos B."/>
            <person name="Hall J."/>
            <person name="Henson C."/>
            <person name="Hollinger A."/>
            <person name="Honan T."/>
            <person name="Huard M.D."/>
            <person name="Hughes L."/>
            <person name="Hurhula B."/>
            <person name="Husby M.E."/>
            <person name="Kamat A."/>
            <person name="Kanga B."/>
            <person name="Kashin S."/>
            <person name="Khazanovich D."/>
            <person name="Kisner P."/>
            <person name="Lance K."/>
            <person name="Lara M."/>
            <person name="Lee W."/>
            <person name="Lennon N."/>
            <person name="Letendre F."/>
            <person name="LeVine R."/>
            <person name="Lipovsky A."/>
            <person name="Liu X."/>
            <person name="Liu J."/>
            <person name="Liu S."/>
            <person name="Lokyitsang T."/>
            <person name="Lokyitsang Y."/>
            <person name="Lubonja R."/>
            <person name="Lui A."/>
            <person name="MacDonald P."/>
            <person name="Magnisalis V."/>
            <person name="Maru K."/>
            <person name="Matthews C."/>
            <person name="McCusker W."/>
            <person name="McDonough S."/>
            <person name="Mehta T."/>
            <person name="Meldrim J."/>
            <person name="Meneus L."/>
            <person name="Mihai O."/>
            <person name="Mihalev A."/>
            <person name="Mihova T."/>
            <person name="Mittelman R."/>
            <person name="Mlenga V."/>
            <person name="Montmayeur A."/>
            <person name="Mulrain L."/>
            <person name="Navidi A."/>
            <person name="Naylor J."/>
            <person name="Negash T."/>
            <person name="Nguyen T."/>
            <person name="Nguyen N."/>
            <person name="Nicol R."/>
            <person name="Norbu C."/>
            <person name="Norbu N."/>
            <person name="Novod N."/>
            <person name="O'Neill B."/>
            <person name="Osman S."/>
            <person name="Markiewicz E."/>
            <person name="Oyono O.L."/>
            <person name="Patti C."/>
            <person name="Phunkhang P."/>
            <person name="Pierre F."/>
            <person name="Priest M."/>
            <person name="Raghuraman S."/>
            <person name="Rege F."/>
            <person name="Reyes R."/>
            <person name="Rise C."/>
            <person name="Rogov P."/>
            <person name="Ross K."/>
            <person name="Ryan E."/>
            <person name="Settipalli S."/>
            <person name="Shea T."/>
            <person name="Sherpa N."/>
            <person name="Shi L."/>
            <person name="Shih D."/>
            <person name="Sparrow T."/>
            <person name="Spaulding J."/>
            <person name="Stalker J."/>
            <person name="Stange-Thomann N."/>
            <person name="Stavropoulos S."/>
            <person name="Stone C."/>
            <person name="Strader C."/>
            <person name="Tesfaye S."/>
            <person name="Thomson T."/>
            <person name="Thoulutsang Y."/>
            <person name="Thoulutsang D."/>
            <person name="Topham K."/>
            <person name="Topping I."/>
            <person name="Tsamla T."/>
            <person name="Vassiliev H."/>
            <person name="Vo A."/>
            <person name="Wangchuk T."/>
            <person name="Wangdi T."/>
            <person name="Weiand M."/>
            <person name="Wilkinson J."/>
            <person name="Wilson A."/>
            <person name="Yadav S."/>
            <person name="Young G."/>
            <person name="Yu Q."/>
            <person name="Zembek L."/>
            <person name="Zhong D."/>
            <person name="Zimmer A."/>
            <person name="Zwirko Z."/>
            <person name="Jaffe D.B."/>
            <person name="Alvarez P."/>
            <person name="Brockman W."/>
            <person name="Butler J."/>
            <person name="Chin C."/>
            <person name="Gnerre S."/>
            <person name="Grabherr M."/>
            <person name="Kleber M."/>
            <person name="Mauceli E."/>
            <person name="MacCallum I."/>
        </authorList>
    </citation>
    <scope>NUCLEOTIDE SEQUENCE [LARGE SCALE GENOMIC DNA]</scope>
    <source>
        <strain evidence="3">white501</strain>
    </source>
</reference>
<organism evidence="2 3">
    <name type="scientific">Drosophila simulans</name>
    <name type="common">Fruit fly</name>
    <dbReference type="NCBI Taxonomy" id="7240"/>
    <lineage>
        <taxon>Eukaryota</taxon>
        <taxon>Metazoa</taxon>
        <taxon>Ecdysozoa</taxon>
        <taxon>Arthropoda</taxon>
        <taxon>Hexapoda</taxon>
        <taxon>Insecta</taxon>
        <taxon>Pterygota</taxon>
        <taxon>Neoptera</taxon>
        <taxon>Endopterygota</taxon>
        <taxon>Diptera</taxon>
        <taxon>Brachycera</taxon>
        <taxon>Muscomorpha</taxon>
        <taxon>Ephydroidea</taxon>
        <taxon>Drosophilidae</taxon>
        <taxon>Drosophila</taxon>
        <taxon>Sophophora</taxon>
    </lineage>
</organism>
<dbReference type="GO" id="GO:0006012">
    <property type="term" value="P:galactose metabolic process"/>
    <property type="evidence" value="ECO:0007669"/>
    <property type="project" value="EnsemblMetazoa"/>
</dbReference>
<evidence type="ECO:0000313" key="2">
    <source>
        <dbReference type="EMBL" id="EDX03892.1"/>
    </source>
</evidence>
<dbReference type="AlphaFoldDB" id="B4Q459"/>
<dbReference type="EMBL" id="CM000361">
    <property type="protein sequence ID" value="EDX03892.1"/>
    <property type="molecule type" value="Genomic_DNA"/>
</dbReference>
<keyword evidence="1" id="KW-0812">Transmembrane</keyword>
<dbReference type="GO" id="GO:0004565">
    <property type="term" value="F:beta-galactosidase activity"/>
    <property type="evidence" value="ECO:0007669"/>
    <property type="project" value="EnsemblMetazoa"/>
</dbReference>
<gene>
    <name evidence="2" type="primary">Dsim\GD22612</name>
    <name evidence="2" type="ORF">Dsim_GD22612</name>
</gene>
<dbReference type="Proteomes" id="UP000000304">
    <property type="component" value="Chromosome 2L"/>
</dbReference>
<accession>B4Q459</accession>
<protein>
    <submittedName>
        <fullName evidence="2">GD22612</fullName>
    </submittedName>
</protein>
<dbReference type="GO" id="GO:0042803">
    <property type="term" value="F:protein homodimerization activity"/>
    <property type="evidence" value="ECO:0007669"/>
    <property type="project" value="EnsemblMetazoa"/>
</dbReference>
<evidence type="ECO:0000256" key="1">
    <source>
        <dbReference type="SAM" id="Phobius"/>
    </source>
</evidence>
<feature type="transmembrane region" description="Helical" evidence="1">
    <location>
        <begin position="12"/>
        <end position="35"/>
    </location>
</feature>
<proteinExistence type="predicted"/>